<comment type="similarity">
    <text evidence="1">Belongs to the iron/ascorbate-dependent oxidoreductase family.</text>
</comment>
<dbReference type="AlphaFoldDB" id="A0AAE0MF38"/>
<protein>
    <recommendedName>
        <fullName evidence="2">Fe2OG dioxygenase domain-containing protein</fullName>
    </recommendedName>
</protein>
<evidence type="ECO:0000256" key="1">
    <source>
        <dbReference type="RuleBase" id="RU003682"/>
    </source>
</evidence>
<evidence type="ECO:0000313" key="4">
    <source>
        <dbReference type="Proteomes" id="UP001283341"/>
    </source>
</evidence>
<dbReference type="PANTHER" id="PTHR33099">
    <property type="entry name" value="FE2OG DIOXYGENASE DOMAIN-CONTAINING PROTEIN"/>
    <property type="match status" value="1"/>
</dbReference>
<accession>A0AAE0MF38</accession>
<reference evidence="3" key="2">
    <citation type="submission" date="2023-06" db="EMBL/GenBank/DDBJ databases">
        <authorList>
            <consortium name="Lawrence Berkeley National Laboratory"/>
            <person name="Haridas S."/>
            <person name="Hensen N."/>
            <person name="Bonometti L."/>
            <person name="Westerberg I."/>
            <person name="Brannstrom I.O."/>
            <person name="Guillou S."/>
            <person name="Cros-Aarteil S."/>
            <person name="Calhoun S."/>
            <person name="Kuo A."/>
            <person name="Mondo S."/>
            <person name="Pangilinan J."/>
            <person name="Riley R."/>
            <person name="Labutti K."/>
            <person name="Andreopoulos B."/>
            <person name="Lipzen A."/>
            <person name="Chen C."/>
            <person name="Yanf M."/>
            <person name="Daum C."/>
            <person name="Ng V."/>
            <person name="Clum A."/>
            <person name="Steindorff A."/>
            <person name="Ohm R."/>
            <person name="Martin F."/>
            <person name="Silar P."/>
            <person name="Natvig D."/>
            <person name="Lalanne C."/>
            <person name="Gautier V."/>
            <person name="Ament-Velasquez S.L."/>
            <person name="Kruys A."/>
            <person name="Hutchinson M.I."/>
            <person name="Powell A.J."/>
            <person name="Barry K."/>
            <person name="Miller A.N."/>
            <person name="Grigoriev I.V."/>
            <person name="Debuchy R."/>
            <person name="Gladieux P."/>
            <person name="Thoren M.H."/>
            <person name="Johannesson H."/>
        </authorList>
    </citation>
    <scope>NUCLEOTIDE SEQUENCE</scope>
    <source>
        <strain evidence="3">CBS 118394</strain>
    </source>
</reference>
<keyword evidence="1" id="KW-0560">Oxidoreductase</keyword>
<organism evidence="3 4">
    <name type="scientific">Apodospora peruviana</name>
    <dbReference type="NCBI Taxonomy" id="516989"/>
    <lineage>
        <taxon>Eukaryota</taxon>
        <taxon>Fungi</taxon>
        <taxon>Dikarya</taxon>
        <taxon>Ascomycota</taxon>
        <taxon>Pezizomycotina</taxon>
        <taxon>Sordariomycetes</taxon>
        <taxon>Sordariomycetidae</taxon>
        <taxon>Sordariales</taxon>
        <taxon>Lasiosphaeriaceae</taxon>
        <taxon>Apodospora</taxon>
    </lineage>
</organism>
<keyword evidence="1" id="KW-0479">Metal-binding</keyword>
<name>A0AAE0MF38_9PEZI</name>
<dbReference type="PANTHER" id="PTHR33099:SF7">
    <property type="entry name" value="MYND-TYPE DOMAIN-CONTAINING PROTEIN"/>
    <property type="match status" value="1"/>
</dbReference>
<reference evidence="3" key="1">
    <citation type="journal article" date="2023" name="Mol. Phylogenet. Evol.">
        <title>Genome-scale phylogeny and comparative genomics of the fungal order Sordariales.</title>
        <authorList>
            <person name="Hensen N."/>
            <person name="Bonometti L."/>
            <person name="Westerberg I."/>
            <person name="Brannstrom I.O."/>
            <person name="Guillou S."/>
            <person name="Cros-Aarteil S."/>
            <person name="Calhoun S."/>
            <person name="Haridas S."/>
            <person name="Kuo A."/>
            <person name="Mondo S."/>
            <person name="Pangilinan J."/>
            <person name="Riley R."/>
            <person name="LaButti K."/>
            <person name="Andreopoulos B."/>
            <person name="Lipzen A."/>
            <person name="Chen C."/>
            <person name="Yan M."/>
            <person name="Daum C."/>
            <person name="Ng V."/>
            <person name="Clum A."/>
            <person name="Steindorff A."/>
            <person name="Ohm R.A."/>
            <person name="Martin F."/>
            <person name="Silar P."/>
            <person name="Natvig D.O."/>
            <person name="Lalanne C."/>
            <person name="Gautier V."/>
            <person name="Ament-Velasquez S.L."/>
            <person name="Kruys A."/>
            <person name="Hutchinson M.I."/>
            <person name="Powell A.J."/>
            <person name="Barry K."/>
            <person name="Miller A.N."/>
            <person name="Grigoriev I.V."/>
            <person name="Debuchy R."/>
            <person name="Gladieux P."/>
            <person name="Hiltunen Thoren M."/>
            <person name="Johannesson H."/>
        </authorList>
    </citation>
    <scope>NUCLEOTIDE SEQUENCE</scope>
    <source>
        <strain evidence="3">CBS 118394</strain>
    </source>
</reference>
<keyword evidence="4" id="KW-1185">Reference proteome</keyword>
<feature type="domain" description="Fe2OG dioxygenase" evidence="2">
    <location>
        <begin position="146"/>
        <end position="252"/>
    </location>
</feature>
<dbReference type="Proteomes" id="UP001283341">
    <property type="component" value="Unassembled WGS sequence"/>
</dbReference>
<proteinExistence type="inferred from homology"/>
<dbReference type="InterPro" id="IPR005123">
    <property type="entry name" value="Oxoglu/Fe-dep_dioxygenase_dom"/>
</dbReference>
<evidence type="ECO:0000313" key="3">
    <source>
        <dbReference type="EMBL" id="KAK3328729.1"/>
    </source>
</evidence>
<dbReference type="GO" id="GO:0046872">
    <property type="term" value="F:metal ion binding"/>
    <property type="evidence" value="ECO:0007669"/>
    <property type="project" value="UniProtKB-KW"/>
</dbReference>
<dbReference type="Gene3D" id="2.60.120.620">
    <property type="entry name" value="q2cbj1_9rhob like domain"/>
    <property type="match status" value="1"/>
</dbReference>
<dbReference type="EMBL" id="JAUEDM010000001">
    <property type="protein sequence ID" value="KAK3328729.1"/>
    <property type="molecule type" value="Genomic_DNA"/>
</dbReference>
<keyword evidence="1" id="KW-0408">Iron</keyword>
<comment type="caution">
    <text evidence="3">The sequence shown here is derived from an EMBL/GenBank/DDBJ whole genome shotgun (WGS) entry which is preliminary data.</text>
</comment>
<dbReference type="GO" id="GO:0016491">
    <property type="term" value="F:oxidoreductase activity"/>
    <property type="evidence" value="ECO:0007669"/>
    <property type="project" value="UniProtKB-KW"/>
</dbReference>
<sequence>MSSQSDNNPDVDVNEVMELLFSVSNALAEQAGKAVFAVGGQIPLAGLTDSGSNSHSHVSIRWDTGTGNQCLKASLPVGEEDVASQHAFTQLLSACEPATFGRGNEDVLDESYRKAGKLDAERFSTDFNPYEYGVVDAISRSLAQRDHYGIRAELYKLNVYSGPSGMFKAHVDTPRATAQMGSLVVCLPYAHKGGQLAVRHGGREVVFDWAAAQNAKPATIQWAAFFSDCEHEVLEVTEGHRLTLAYNLFWVSDGPTSKTDNLNILEPESLHFFGALQKLLACPSFLPNGGVVGFTCTHAYPHSAEASSAESLENSLKGLDMVVYQALKRLTGSVRVTGIIDDRKDYYYRNEEEDSRITPVPEDSYTIGKFAVGTTVGGPVLIPGSGEDNFVEPTDPDLVWDFQKQESKETPLYRRQNVAWLNHIPTKDTPKELALAFITYGNQYDLDYYYSSAVIIADFRPEGVRDVSQ</sequence>
<evidence type="ECO:0000259" key="2">
    <source>
        <dbReference type="PROSITE" id="PS51471"/>
    </source>
</evidence>
<gene>
    <name evidence="3" type="ORF">B0H66DRAFT_532</name>
</gene>
<dbReference type="PROSITE" id="PS51471">
    <property type="entry name" value="FE2OG_OXY"/>
    <property type="match status" value="1"/>
</dbReference>